<protein>
    <submittedName>
        <fullName evidence="1">(African queen) hypothetical protein</fullName>
    </submittedName>
</protein>
<dbReference type="AlphaFoldDB" id="A0A8J2QLM1"/>
<proteinExistence type="predicted"/>
<accession>A0A8J2QLM1</accession>
<name>A0A8J2QLM1_9NEOP</name>
<dbReference type="Proteomes" id="UP000789524">
    <property type="component" value="Unassembled WGS sequence"/>
</dbReference>
<evidence type="ECO:0000313" key="2">
    <source>
        <dbReference type="Proteomes" id="UP000789524"/>
    </source>
</evidence>
<organism evidence="1 2">
    <name type="scientific">Danaus chrysippus</name>
    <name type="common">African queen</name>
    <dbReference type="NCBI Taxonomy" id="151541"/>
    <lineage>
        <taxon>Eukaryota</taxon>
        <taxon>Metazoa</taxon>
        <taxon>Ecdysozoa</taxon>
        <taxon>Arthropoda</taxon>
        <taxon>Hexapoda</taxon>
        <taxon>Insecta</taxon>
        <taxon>Pterygota</taxon>
        <taxon>Neoptera</taxon>
        <taxon>Endopterygota</taxon>
        <taxon>Lepidoptera</taxon>
        <taxon>Glossata</taxon>
        <taxon>Ditrysia</taxon>
        <taxon>Papilionoidea</taxon>
        <taxon>Nymphalidae</taxon>
        <taxon>Danainae</taxon>
        <taxon>Danaini</taxon>
        <taxon>Danaina</taxon>
        <taxon>Danaus</taxon>
        <taxon>Anosia</taxon>
    </lineage>
</organism>
<keyword evidence="2" id="KW-1185">Reference proteome</keyword>
<evidence type="ECO:0000313" key="1">
    <source>
        <dbReference type="EMBL" id="CAG9563222.1"/>
    </source>
</evidence>
<dbReference type="EMBL" id="CAKASE010000049">
    <property type="protein sequence ID" value="CAG9563222.1"/>
    <property type="molecule type" value="Genomic_DNA"/>
</dbReference>
<reference evidence="1" key="1">
    <citation type="submission" date="2021-09" db="EMBL/GenBank/DDBJ databases">
        <authorList>
            <person name="Martin H S."/>
        </authorList>
    </citation>
    <scope>NUCLEOTIDE SEQUENCE</scope>
</reference>
<sequence>MLGRGDSTMFDNEPSLKPVWYGRVNFSTETKPPESLQEYVSYDHDWNSRVPWKNDPNVFHCVNECNRWVRIPLKNLCIHLD</sequence>
<comment type="caution">
    <text evidence="1">The sequence shown here is derived from an EMBL/GenBank/DDBJ whole genome shotgun (WGS) entry which is preliminary data.</text>
</comment>
<gene>
    <name evidence="1" type="ORF">DCHRY22_LOCUS4406</name>
</gene>